<dbReference type="GO" id="GO:0005737">
    <property type="term" value="C:cytoplasm"/>
    <property type="evidence" value="ECO:0007669"/>
    <property type="project" value="UniProtKB-SubCell"/>
</dbReference>
<dbReference type="Proteomes" id="UP001147782">
    <property type="component" value="Unassembled WGS sequence"/>
</dbReference>
<evidence type="ECO:0000313" key="13">
    <source>
        <dbReference type="Proteomes" id="UP001147782"/>
    </source>
</evidence>
<dbReference type="InterPro" id="IPR007867">
    <property type="entry name" value="GMC_OxRtase_C"/>
</dbReference>
<dbReference type="PANTHER" id="PTHR11552">
    <property type="entry name" value="GLUCOSE-METHANOL-CHOLINE GMC OXIDOREDUCTASE"/>
    <property type="match status" value="1"/>
</dbReference>
<evidence type="ECO:0000256" key="5">
    <source>
        <dbReference type="ARBA" id="ARBA00022512"/>
    </source>
</evidence>
<keyword evidence="5" id="KW-0134">Cell wall</keyword>
<keyword evidence="6" id="KW-0325">Glycoprotein</keyword>
<dbReference type="InterPro" id="IPR000172">
    <property type="entry name" value="GMC_OxRdtase_N"/>
</dbReference>
<dbReference type="EMBL" id="JAPZBS010000010">
    <property type="protein sequence ID" value="KAJ5354976.1"/>
    <property type="molecule type" value="Genomic_DNA"/>
</dbReference>
<dbReference type="RefSeq" id="XP_056548999.1">
    <property type="nucleotide sequence ID" value="XM_056705101.1"/>
</dbReference>
<dbReference type="Pfam" id="PF00732">
    <property type="entry name" value="GMC_oxred_N"/>
    <property type="match status" value="1"/>
</dbReference>
<reference evidence="12" key="1">
    <citation type="submission" date="2022-11" db="EMBL/GenBank/DDBJ databases">
        <authorList>
            <person name="Petersen C."/>
        </authorList>
    </citation>
    <scope>NUCLEOTIDE SEQUENCE</scope>
    <source>
        <strain evidence="12">IBT 29864</strain>
    </source>
</reference>
<dbReference type="GO" id="GO:0044550">
    <property type="term" value="P:secondary metabolite biosynthetic process"/>
    <property type="evidence" value="ECO:0007669"/>
    <property type="project" value="TreeGrafter"/>
</dbReference>
<evidence type="ECO:0000313" key="12">
    <source>
        <dbReference type="EMBL" id="KAJ5354976.1"/>
    </source>
</evidence>
<name>A0A9W9R7D9_9EURO</name>
<dbReference type="PIRSF" id="PIRSF000137">
    <property type="entry name" value="Alcohol_oxidase"/>
    <property type="match status" value="1"/>
</dbReference>
<feature type="active site" description="Proton donor" evidence="7">
    <location>
        <position position="552"/>
    </location>
</feature>
<comment type="cofactor">
    <cofactor evidence="8">
        <name>FAD</name>
        <dbReference type="ChEBI" id="CHEBI:57692"/>
    </cofactor>
</comment>
<dbReference type="GO" id="GO:0016614">
    <property type="term" value="F:oxidoreductase activity, acting on CH-OH group of donors"/>
    <property type="evidence" value="ECO:0007669"/>
    <property type="project" value="InterPro"/>
</dbReference>
<dbReference type="Gene3D" id="3.30.560.10">
    <property type="entry name" value="Glucose Oxidase, domain 3"/>
    <property type="match status" value="1"/>
</dbReference>
<feature type="active site" description="Proton acceptor" evidence="7">
    <location>
        <position position="596"/>
    </location>
</feature>
<comment type="similarity">
    <text evidence="3 9">Belongs to the GMC oxidoreductase family.</text>
</comment>
<keyword evidence="8 9" id="KW-0274">FAD</keyword>
<keyword evidence="4" id="KW-0963">Cytoplasm</keyword>
<gene>
    <name evidence="12" type="ORF">N7496_012188</name>
</gene>
<comment type="subcellular location">
    <subcellularLocation>
        <location evidence="2">Cytoplasm</location>
    </subcellularLocation>
    <subcellularLocation>
        <location evidence="1">Secreted</location>
        <location evidence="1">Cell wall</location>
    </subcellularLocation>
</comment>
<evidence type="ECO:0000256" key="9">
    <source>
        <dbReference type="RuleBase" id="RU003968"/>
    </source>
</evidence>
<evidence type="ECO:0000256" key="8">
    <source>
        <dbReference type="PIRSR" id="PIRSR000137-2"/>
    </source>
</evidence>
<accession>A0A9W9R7D9</accession>
<dbReference type="PROSITE" id="PS00623">
    <property type="entry name" value="GMC_OXRED_1"/>
    <property type="match status" value="1"/>
</dbReference>
<dbReference type="GeneID" id="81444280"/>
<evidence type="ECO:0000259" key="10">
    <source>
        <dbReference type="PROSITE" id="PS00623"/>
    </source>
</evidence>
<evidence type="ECO:0000256" key="1">
    <source>
        <dbReference type="ARBA" id="ARBA00004191"/>
    </source>
</evidence>
<comment type="caution">
    <text evidence="12">The sequence shown here is derived from an EMBL/GenBank/DDBJ whole genome shotgun (WGS) entry which is preliminary data.</text>
</comment>
<feature type="domain" description="Glucose-methanol-choline oxidoreductase N-terminal" evidence="11">
    <location>
        <begin position="316"/>
        <end position="330"/>
    </location>
</feature>
<keyword evidence="9" id="KW-0285">Flavoprotein</keyword>
<dbReference type="PROSITE" id="PS00624">
    <property type="entry name" value="GMC_OXRED_2"/>
    <property type="match status" value="1"/>
</dbReference>
<evidence type="ECO:0000256" key="3">
    <source>
        <dbReference type="ARBA" id="ARBA00010790"/>
    </source>
</evidence>
<feature type="domain" description="Glucose-methanol-choline oxidoreductase N-terminal" evidence="10">
    <location>
        <begin position="129"/>
        <end position="152"/>
    </location>
</feature>
<reference evidence="12" key="2">
    <citation type="journal article" date="2023" name="IMA Fungus">
        <title>Comparative genomic study of the Penicillium genus elucidates a diverse pangenome and 15 lateral gene transfer events.</title>
        <authorList>
            <person name="Petersen C."/>
            <person name="Sorensen T."/>
            <person name="Nielsen M.R."/>
            <person name="Sondergaard T.E."/>
            <person name="Sorensen J.L."/>
            <person name="Fitzpatrick D.A."/>
            <person name="Frisvad J.C."/>
            <person name="Nielsen K.L."/>
        </authorList>
    </citation>
    <scope>NUCLEOTIDE SEQUENCE</scope>
    <source>
        <strain evidence="12">IBT 29864</strain>
    </source>
</reference>
<dbReference type="Gene3D" id="3.50.50.60">
    <property type="entry name" value="FAD/NAD(P)-binding domain"/>
    <property type="match status" value="1"/>
</dbReference>
<proteinExistence type="inferred from homology"/>
<evidence type="ECO:0000256" key="7">
    <source>
        <dbReference type="PIRSR" id="PIRSR000137-1"/>
    </source>
</evidence>
<protein>
    <submittedName>
        <fullName evidence="12">Dehydrogenase patE</fullName>
    </submittedName>
</protein>
<dbReference type="SUPFAM" id="SSF54373">
    <property type="entry name" value="FAD-linked reductases, C-terminal domain"/>
    <property type="match status" value="1"/>
</dbReference>
<dbReference type="Pfam" id="PF05199">
    <property type="entry name" value="GMC_oxred_C"/>
    <property type="match status" value="1"/>
</dbReference>
<evidence type="ECO:0000256" key="6">
    <source>
        <dbReference type="ARBA" id="ARBA00023180"/>
    </source>
</evidence>
<dbReference type="PANTHER" id="PTHR11552:SF138">
    <property type="entry name" value="DEHYDROGENASE PKFF-RELATED"/>
    <property type="match status" value="1"/>
</dbReference>
<dbReference type="OrthoDB" id="269227at2759"/>
<dbReference type="AlphaFoldDB" id="A0A9W9R7D9"/>
<dbReference type="InterPro" id="IPR012132">
    <property type="entry name" value="GMC_OxRdtase"/>
</dbReference>
<dbReference type="InterPro" id="IPR036188">
    <property type="entry name" value="FAD/NAD-bd_sf"/>
</dbReference>
<organism evidence="12 13">
    <name type="scientific">Penicillium cataractarum</name>
    <dbReference type="NCBI Taxonomy" id="2100454"/>
    <lineage>
        <taxon>Eukaryota</taxon>
        <taxon>Fungi</taxon>
        <taxon>Dikarya</taxon>
        <taxon>Ascomycota</taxon>
        <taxon>Pezizomycotina</taxon>
        <taxon>Eurotiomycetes</taxon>
        <taxon>Eurotiomycetidae</taxon>
        <taxon>Eurotiales</taxon>
        <taxon>Aspergillaceae</taxon>
        <taxon>Penicillium</taxon>
    </lineage>
</organism>
<evidence type="ECO:0000256" key="4">
    <source>
        <dbReference type="ARBA" id="ARBA00022490"/>
    </source>
</evidence>
<dbReference type="GO" id="GO:0050660">
    <property type="term" value="F:flavin adenine dinucleotide binding"/>
    <property type="evidence" value="ECO:0007669"/>
    <property type="project" value="InterPro"/>
</dbReference>
<sequence>MLFFTALRLLGSTIFVALYGLAPLSLRTRPYNFFNGWPPPPWDATYDYVVIGGGTAGITVASRLAQTGYQVALVEAGGYYEWLHPISKLPGAATIGIGASISTASSVDWKFVAEKVPGANYRDIHYPRGKCLGGSSALNFMIYQRPSKGAMDRWAELVDDPSYTFENTWKYFKQTVSFTAPTSRSECVRTPYNESAFDGSGEPLHVSYPRYAMPFSSWVRRALTAIGMQEIGDFNSGSLMGHQFCSMTIRPTDESRSSSETAFLQSPQNMKTLSIYEKTLAKKILFDWWNRAHGVRVHGVWDYTLWARREVILSAGAFHSPQLLMLSGIGPARVLHEHGIKPIVTLPGVGQNMWDHIFFGPSHQVAVASFSGMVQSRARLASQIAAYLGSHEGMLTNPSTDYLAFEKLPDISRYNLTDQEEEVLSWFPEDWPEIEYLAASAFVGNFSDPFFQQPQHGEYASIIASIVAPTSRGNVTLRSANAADLPTINPNWLDTEIDQKLAVTAYRRMRDMFRSPAMKPILIGPEYFPGLEYQSDEEILNVIKNTLMTIYHASCTCKMGTRNDSMAVVDHRARVFGVTGLRVVDAGAFPFLPPGHPQSVVYMLAEKIAADIIEPWA</sequence>
<keyword evidence="13" id="KW-1185">Reference proteome</keyword>
<dbReference type="SUPFAM" id="SSF51905">
    <property type="entry name" value="FAD/NAD(P)-binding domain"/>
    <property type="match status" value="1"/>
</dbReference>
<evidence type="ECO:0000256" key="2">
    <source>
        <dbReference type="ARBA" id="ARBA00004496"/>
    </source>
</evidence>
<evidence type="ECO:0000259" key="11">
    <source>
        <dbReference type="PROSITE" id="PS00624"/>
    </source>
</evidence>
<keyword evidence="5" id="KW-0964">Secreted</keyword>
<feature type="binding site" evidence="8">
    <location>
        <begin position="597"/>
        <end position="598"/>
    </location>
    <ligand>
        <name>FAD</name>
        <dbReference type="ChEBI" id="CHEBI:57692"/>
    </ligand>
</feature>